<dbReference type="eggNOG" id="COG0456">
    <property type="taxonomic scope" value="Bacteria"/>
</dbReference>
<keyword evidence="3" id="KW-1185">Reference proteome</keyword>
<dbReference type="InterPro" id="IPR000182">
    <property type="entry name" value="GNAT_dom"/>
</dbReference>
<dbReference type="Proteomes" id="UP000001021">
    <property type="component" value="Chromosome"/>
</dbReference>
<evidence type="ECO:0000313" key="2">
    <source>
        <dbReference type="EMBL" id="CAI26693.1"/>
    </source>
</evidence>
<dbReference type="EMBL" id="CR925678">
    <property type="protein sequence ID" value="CAI26693.1"/>
    <property type="molecule type" value="Genomic_DNA"/>
</dbReference>
<dbReference type="RefSeq" id="WP_011154883.1">
    <property type="nucleotide sequence ID" value="NC_005295.2"/>
</dbReference>
<accession>A0A0H3M7T0</accession>
<evidence type="ECO:0000259" key="1">
    <source>
        <dbReference type="PROSITE" id="PS51186"/>
    </source>
</evidence>
<dbReference type="AlphaFoldDB" id="A0A0H3M7T0"/>
<dbReference type="CDD" id="cd04301">
    <property type="entry name" value="NAT_SF"/>
    <property type="match status" value="1"/>
</dbReference>
<gene>
    <name evidence="2" type="ordered locus">ERWE_CDS_01990</name>
</gene>
<protein>
    <recommendedName>
        <fullName evidence="1">N-acetyltransferase domain-containing protein</fullName>
    </recommendedName>
</protein>
<dbReference type="PROSITE" id="PS51186">
    <property type="entry name" value="GNAT"/>
    <property type="match status" value="1"/>
</dbReference>
<organism evidence="2 3">
    <name type="scientific">Ehrlichia ruminantium (strain Welgevonden)</name>
    <dbReference type="NCBI Taxonomy" id="254945"/>
    <lineage>
        <taxon>Bacteria</taxon>
        <taxon>Pseudomonadati</taxon>
        <taxon>Pseudomonadota</taxon>
        <taxon>Alphaproteobacteria</taxon>
        <taxon>Rickettsiales</taxon>
        <taxon>Anaplasmataceae</taxon>
        <taxon>Ehrlichia</taxon>
    </lineage>
</organism>
<dbReference type="Gene3D" id="3.40.630.30">
    <property type="match status" value="1"/>
</dbReference>
<dbReference type="Pfam" id="PF00583">
    <property type="entry name" value="Acetyltransf_1"/>
    <property type="match status" value="1"/>
</dbReference>
<name>A0A0H3M7T0_EHRRW</name>
<evidence type="ECO:0000313" key="3">
    <source>
        <dbReference type="Proteomes" id="UP000001021"/>
    </source>
</evidence>
<dbReference type="GeneID" id="33058238"/>
<dbReference type="KEGG" id="eru:Erum1970"/>
<dbReference type="GO" id="GO:0016747">
    <property type="term" value="F:acyltransferase activity, transferring groups other than amino-acyl groups"/>
    <property type="evidence" value="ECO:0007669"/>
    <property type="project" value="InterPro"/>
</dbReference>
<sequence>MENSHISSLVIDNLKNYFTYVVKISKLESHNFENIILILNNQHSSLLNFAFHDTTTTDCNEEAIIEVLEFLKQRRTEVTWAVDSHMKKLKSTLEKLGVVGVSFPKKAIVNIENYIIPNIPNLPITLDLVDNEAKLLELDNIALRVFHSAPGEVRTFFKGLANYYDIIDPRIKFFLVKYNNVKVGICGMYVQDKVVGFYSDGILPEYRNQGIASQMVLERIKIAKKEYACKYAIAQCMKPSVNLYRRLGFKMLGNLSLYTSLI</sequence>
<dbReference type="HOGENOM" id="CLU_1060644_0_0_5"/>
<dbReference type="SUPFAM" id="SSF55729">
    <property type="entry name" value="Acyl-CoA N-acyltransferases (Nat)"/>
    <property type="match status" value="1"/>
</dbReference>
<reference evidence="2 3" key="1">
    <citation type="journal article" date="2006" name="J. Bacteriol.">
        <title>Comparative genomic analysis of three strains of Ehrlichia ruminantium reveals an active process of genome size plasticity.</title>
        <authorList>
            <person name="Frutos R."/>
            <person name="Viari A."/>
            <person name="Ferraz C."/>
            <person name="Morgat A."/>
            <person name="Eychenie S."/>
            <person name="Kandassami Y."/>
            <person name="Chantal I."/>
            <person name="Bensaid A."/>
            <person name="Coissac E."/>
            <person name="Vachiery N."/>
            <person name="Demaille J."/>
            <person name="Martinez D."/>
        </authorList>
    </citation>
    <scope>NUCLEOTIDE SEQUENCE [LARGE SCALE GENOMIC DNA]</scope>
    <source>
        <strain evidence="2 3">Welgevonden</strain>
    </source>
</reference>
<feature type="domain" description="N-acetyltransferase" evidence="1">
    <location>
        <begin position="124"/>
        <end position="262"/>
    </location>
</feature>
<dbReference type="InterPro" id="IPR016181">
    <property type="entry name" value="Acyl_CoA_acyltransferase"/>
</dbReference>
<dbReference type="KEGG" id="erw:ERWE_CDS_01990"/>
<proteinExistence type="predicted"/>